<evidence type="ECO:0000259" key="13">
    <source>
        <dbReference type="PROSITE" id="PS50879"/>
    </source>
</evidence>
<evidence type="ECO:0000256" key="3">
    <source>
        <dbReference type="ARBA" id="ARBA00004065"/>
    </source>
</evidence>
<dbReference type="Gene3D" id="3.40.970.10">
    <property type="entry name" value="Ribonuclease H1, N-terminal domain"/>
    <property type="match status" value="2"/>
</dbReference>
<keyword evidence="11 12" id="KW-0460">Magnesium</keyword>
<evidence type="ECO:0000256" key="9">
    <source>
        <dbReference type="ARBA" id="ARBA00022759"/>
    </source>
</evidence>
<comment type="cofactor">
    <cofactor evidence="2 12">
        <name>Mg(2+)</name>
        <dbReference type="ChEBI" id="CHEBI:18420"/>
    </cofactor>
</comment>
<dbReference type="FunFam" id="3.40.970.10:FF:000002">
    <property type="entry name" value="Ribonuclease H"/>
    <property type="match status" value="1"/>
</dbReference>
<gene>
    <name evidence="14" type="ORF">PAC_03673</name>
</gene>
<dbReference type="EMBL" id="FJOG01000004">
    <property type="protein sequence ID" value="CZR53792.1"/>
    <property type="molecule type" value="Genomic_DNA"/>
</dbReference>
<dbReference type="InterPro" id="IPR002156">
    <property type="entry name" value="RNaseH_domain"/>
</dbReference>
<dbReference type="GO" id="GO:0004523">
    <property type="term" value="F:RNA-DNA hybrid ribonuclease activity"/>
    <property type="evidence" value="ECO:0007669"/>
    <property type="project" value="UniProtKB-UniRule"/>
</dbReference>
<dbReference type="AlphaFoldDB" id="A0A1L7WLZ6"/>
<organism evidence="14 15">
    <name type="scientific">Phialocephala subalpina</name>
    <dbReference type="NCBI Taxonomy" id="576137"/>
    <lineage>
        <taxon>Eukaryota</taxon>
        <taxon>Fungi</taxon>
        <taxon>Dikarya</taxon>
        <taxon>Ascomycota</taxon>
        <taxon>Pezizomycotina</taxon>
        <taxon>Leotiomycetes</taxon>
        <taxon>Helotiales</taxon>
        <taxon>Mollisiaceae</taxon>
        <taxon>Phialocephala</taxon>
        <taxon>Phialocephala fortinii species complex</taxon>
    </lineage>
</organism>
<keyword evidence="10 12" id="KW-0378">Hydrolase</keyword>
<evidence type="ECO:0000313" key="15">
    <source>
        <dbReference type="Proteomes" id="UP000184330"/>
    </source>
</evidence>
<comment type="catalytic activity">
    <reaction evidence="1 12">
        <text>Endonucleolytic cleavage to 5'-phosphomonoester.</text>
        <dbReference type="EC" id="3.1.26.4"/>
    </reaction>
</comment>
<evidence type="ECO:0000256" key="8">
    <source>
        <dbReference type="ARBA" id="ARBA00022723"/>
    </source>
</evidence>
<feature type="domain" description="RNase H type-1" evidence="13">
    <location>
        <begin position="160"/>
        <end position="310"/>
    </location>
</feature>
<evidence type="ECO:0000256" key="7">
    <source>
        <dbReference type="ARBA" id="ARBA00022722"/>
    </source>
</evidence>
<evidence type="ECO:0000256" key="4">
    <source>
        <dbReference type="ARBA" id="ARBA00005300"/>
    </source>
</evidence>
<reference evidence="14 15" key="1">
    <citation type="submission" date="2016-03" db="EMBL/GenBank/DDBJ databases">
        <authorList>
            <person name="Ploux O."/>
        </authorList>
    </citation>
    <scope>NUCLEOTIDE SEQUENCE [LARGE SCALE GENOMIC DNA]</scope>
    <source>
        <strain evidence="14 15">UAMH 11012</strain>
    </source>
</reference>
<dbReference type="InterPro" id="IPR011320">
    <property type="entry name" value="RNase_H1_N"/>
</dbReference>
<dbReference type="InterPro" id="IPR037056">
    <property type="entry name" value="RNase_H1_N_sf"/>
</dbReference>
<evidence type="ECO:0000256" key="11">
    <source>
        <dbReference type="ARBA" id="ARBA00022842"/>
    </source>
</evidence>
<keyword evidence="9 12" id="KW-0255">Endonuclease</keyword>
<dbReference type="InterPro" id="IPR036397">
    <property type="entry name" value="RNaseH_sf"/>
</dbReference>
<keyword evidence="15" id="KW-1185">Reference proteome</keyword>
<evidence type="ECO:0000256" key="1">
    <source>
        <dbReference type="ARBA" id="ARBA00000077"/>
    </source>
</evidence>
<dbReference type="PANTHER" id="PTHR10642">
    <property type="entry name" value="RIBONUCLEASE H1"/>
    <property type="match status" value="1"/>
</dbReference>
<dbReference type="InterPro" id="IPR050092">
    <property type="entry name" value="RNase_H"/>
</dbReference>
<evidence type="ECO:0000256" key="12">
    <source>
        <dbReference type="PIRNR" id="PIRNR036852"/>
    </source>
</evidence>
<evidence type="ECO:0000256" key="2">
    <source>
        <dbReference type="ARBA" id="ARBA00001946"/>
    </source>
</evidence>
<dbReference type="PIRSF" id="PIRSF036852">
    <property type="entry name" value="Ribonuclease_H1_euk"/>
    <property type="match status" value="1"/>
</dbReference>
<dbReference type="EC" id="3.1.26.4" evidence="5 12"/>
<dbReference type="PANTHER" id="PTHR10642:SF26">
    <property type="entry name" value="RIBONUCLEASE H1"/>
    <property type="match status" value="1"/>
</dbReference>
<keyword evidence="7 12" id="KW-0540">Nuclease</keyword>
<comment type="function">
    <text evidence="3 12">Endonuclease that specifically degrades the RNA of RNA-DNA hybrids.</text>
</comment>
<accession>A0A1L7WLZ6</accession>
<keyword evidence="8 12" id="KW-0479">Metal-binding</keyword>
<dbReference type="SUPFAM" id="SSF53098">
    <property type="entry name" value="Ribonuclease H-like"/>
    <property type="match status" value="1"/>
</dbReference>
<dbReference type="InterPro" id="IPR012337">
    <property type="entry name" value="RNaseH-like_sf"/>
</dbReference>
<evidence type="ECO:0000256" key="5">
    <source>
        <dbReference type="ARBA" id="ARBA00012180"/>
    </source>
</evidence>
<dbReference type="PROSITE" id="PS50879">
    <property type="entry name" value="RNASE_H_1"/>
    <property type="match status" value="1"/>
</dbReference>
<dbReference type="FunFam" id="3.30.420.10:FF:000090">
    <property type="entry name" value="Ribonuclease H"/>
    <property type="match status" value="1"/>
</dbReference>
<protein>
    <recommendedName>
        <fullName evidence="6 12">Ribonuclease H</fullName>
        <shortName evidence="12">RNase H</shortName>
        <ecNumber evidence="5 12">3.1.26.4</ecNumber>
    </recommendedName>
</protein>
<dbReference type="Pfam" id="PF00075">
    <property type="entry name" value="RNase_H"/>
    <property type="match status" value="1"/>
</dbReference>
<dbReference type="FunFam" id="3.40.970.10:FF:000001">
    <property type="entry name" value="Ribonuclease H1"/>
    <property type="match status" value="1"/>
</dbReference>
<dbReference type="CDD" id="cd09280">
    <property type="entry name" value="RNase_HI_eukaryote_like"/>
    <property type="match status" value="1"/>
</dbReference>
<dbReference type="GO" id="GO:0003676">
    <property type="term" value="F:nucleic acid binding"/>
    <property type="evidence" value="ECO:0007669"/>
    <property type="project" value="UniProtKB-UniRule"/>
</dbReference>
<dbReference type="Proteomes" id="UP000184330">
    <property type="component" value="Unassembled WGS sequence"/>
</dbReference>
<dbReference type="Gene3D" id="3.30.420.10">
    <property type="entry name" value="Ribonuclease H-like superfamily/Ribonuclease H"/>
    <property type="match status" value="1"/>
</dbReference>
<sequence>MSTASKKRKLGEGGASGEKEQKFYAVRAGKTPGVYLTWKECQDNITGFKGANFKSFPSQQAAQDFVDGKVVASTSKDAGDKFYGVAVGKKPGVYTDWEVAKLQVQDVKGPKYKKFATRKEAEEFVKSGGKVPAASTTKKDKLMAEDAEEKVVKKQKVGETKKKTTVYTDGSSLGNGQKGSAAGVGVYFGDLDPRNVSEPLEGMPQTNNRAELTGILRALELAPKDRDLEIITDSNYSINCVTIWYDSWERKQWKTSAGKAVENQDLIKSIKALIRERDGLDLVTIFTWIKGHDNDPGNEAADRLAVAGAHLGRARQ</sequence>
<evidence type="ECO:0000313" key="14">
    <source>
        <dbReference type="EMBL" id="CZR53792.1"/>
    </source>
</evidence>
<comment type="similarity">
    <text evidence="4 12">Belongs to the RNase H family.</text>
</comment>
<dbReference type="STRING" id="576137.A0A1L7WLZ6"/>
<dbReference type="InterPro" id="IPR017067">
    <property type="entry name" value="RNase_H1_euk"/>
</dbReference>
<dbReference type="Pfam" id="PF01693">
    <property type="entry name" value="Cauli_VI"/>
    <property type="match status" value="2"/>
</dbReference>
<dbReference type="GO" id="GO:0043137">
    <property type="term" value="P:DNA replication, removal of RNA primer"/>
    <property type="evidence" value="ECO:0007669"/>
    <property type="project" value="TreeGrafter"/>
</dbReference>
<evidence type="ECO:0000256" key="10">
    <source>
        <dbReference type="ARBA" id="ARBA00022801"/>
    </source>
</evidence>
<proteinExistence type="inferred from homology"/>
<dbReference type="SUPFAM" id="SSF55658">
    <property type="entry name" value="L9 N-domain-like"/>
    <property type="match status" value="2"/>
</dbReference>
<dbReference type="GO" id="GO:0000287">
    <property type="term" value="F:magnesium ion binding"/>
    <property type="evidence" value="ECO:0007669"/>
    <property type="project" value="UniProtKB-UniRule"/>
</dbReference>
<dbReference type="OrthoDB" id="407198at2759"/>
<name>A0A1L7WLZ6_9HELO</name>
<evidence type="ECO:0000256" key="6">
    <source>
        <dbReference type="ARBA" id="ARBA00017721"/>
    </source>
</evidence>
<dbReference type="InterPro" id="IPR009027">
    <property type="entry name" value="Ribosomal_bL9/RNase_H1_N"/>
</dbReference>